<dbReference type="InterPro" id="IPR002656">
    <property type="entry name" value="Acyl_transf_3_dom"/>
</dbReference>
<keyword evidence="1" id="KW-0812">Transmembrane</keyword>
<reference evidence="4" key="1">
    <citation type="submission" date="2019-01" db="EMBL/GenBank/DDBJ databases">
        <title>Cytophagaceae bacterium strain CAR-16.</title>
        <authorList>
            <person name="Chen W.-M."/>
        </authorList>
    </citation>
    <scope>NUCLEOTIDE SEQUENCE [LARGE SCALE GENOMIC DNA]</scope>
    <source>
        <strain evidence="4">CHR27</strain>
    </source>
</reference>
<keyword evidence="1" id="KW-0472">Membrane</keyword>
<feature type="transmembrane region" description="Helical" evidence="1">
    <location>
        <begin position="247"/>
        <end position="267"/>
    </location>
</feature>
<feature type="transmembrane region" description="Helical" evidence="1">
    <location>
        <begin position="145"/>
        <end position="165"/>
    </location>
</feature>
<evidence type="ECO:0000256" key="1">
    <source>
        <dbReference type="SAM" id="Phobius"/>
    </source>
</evidence>
<feature type="transmembrane region" description="Helical" evidence="1">
    <location>
        <begin position="24"/>
        <end position="43"/>
    </location>
</feature>
<keyword evidence="4" id="KW-1185">Reference proteome</keyword>
<sequence>MRDETAVGDSPVRQSKGRLIELDALRGIGAITVVLFHLTTRFPQVFPGVDHVPFSFWAGEYRVLLFFAISGFAIFFTLERVGTVADFAVNRFSRLFPAYWATLPIVLAFVWLGDVERLQISPMAALANITMLQGFLYLPAIDGAYWTLTVELGFYASMTGLWLFLGKKFDHLELMMLPWLALKGLMFLWEGMPSRIAMLLVLQFVPYFIIGMLFYRIWSGQRRWFQQLPYFAAALLTLLLTDQRDMFLAACALVITFAATLGGALRFLNVRPILWFGAISYPLYLVHENIGFVILLKAQAAGLDHWSALALALGVIVPIAAALHYRVELPATRWISARWKAHRAARAVAGAEALSAR</sequence>
<keyword evidence="3" id="KW-0012">Acyltransferase</keyword>
<dbReference type="GO" id="GO:0016020">
    <property type="term" value="C:membrane"/>
    <property type="evidence" value="ECO:0007669"/>
    <property type="project" value="TreeGrafter"/>
</dbReference>
<evidence type="ECO:0000259" key="2">
    <source>
        <dbReference type="Pfam" id="PF01757"/>
    </source>
</evidence>
<keyword evidence="3" id="KW-0808">Transferase</keyword>
<keyword evidence="1" id="KW-1133">Transmembrane helix</keyword>
<evidence type="ECO:0000313" key="4">
    <source>
        <dbReference type="Proteomes" id="UP000290958"/>
    </source>
</evidence>
<protein>
    <submittedName>
        <fullName evidence="3">Acyltransferase</fullName>
    </submittedName>
</protein>
<dbReference type="PANTHER" id="PTHR23028">
    <property type="entry name" value="ACETYLTRANSFERASE"/>
    <property type="match status" value="1"/>
</dbReference>
<dbReference type="RefSeq" id="WP_129404556.1">
    <property type="nucleotide sequence ID" value="NZ_SBKP01000010.1"/>
</dbReference>
<evidence type="ECO:0000313" key="3">
    <source>
        <dbReference type="EMBL" id="RXR28194.1"/>
    </source>
</evidence>
<accession>A0A4Q1KI23</accession>
<dbReference type="OrthoDB" id="9807745at2"/>
<dbReference type="AlphaFoldDB" id="A0A4Q1KI23"/>
<comment type="caution">
    <text evidence="3">The sequence shown here is derived from an EMBL/GenBank/DDBJ whole genome shotgun (WGS) entry which is preliminary data.</text>
</comment>
<name>A0A4Q1KI23_9SPHN</name>
<feature type="transmembrane region" description="Helical" evidence="1">
    <location>
        <begin position="63"/>
        <end position="83"/>
    </location>
</feature>
<organism evidence="3 4">
    <name type="scientific">Sphingobium fluviale</name>
    <dbReference type="NCBI Taxonomy" id="2506423"/>
    <lineage>
        <taxon>Bacteria</taxon>
        <taxon>Pseudomonadati</taxon>
        <taxon>Pseudomonadota</taxon>
        <taxon>Alphaproteobacteria</taxon>
        <taxon>Sphingomonadales</taxon>
        <taxon>Sphingomonadaceae</taxon>
        <taxon>Sphingobium</taxon>
    </lineage>
</organism>
<feature type="transmembrane region" description="Helical" evidence="1">
    <location>
        <begin position="273"/>
        <end position="296"/>
    </location>
</feature>
<dbReference type="InterPro" id="IPR050879">
    <property type="entry name" value="Acyltransferase_3"/>
</dbReference>
<dbReference type="PANTHER" id="PTHR23028:SF131">
    <property type="entry name" value="BLR2367 PROTEIN"/>
    <property type="match status" value="1"/>
</dbReference>
<dbReference type="GO" id="GO:0000271">
    <property type="term" value="P:polysaccharide biosynthetic process"/>
    <property type="evidence" value="ECO:0007669"/>
    <property type="project" value="TreeGrafter"/>
</dbReference>
<feature type="transmembrane region" description="Helical" evidence="1">
    <location>
        <begin position="308"/>
        <end position="327"/>
    </location>
</feature>
<proteinExistence type="predicted"/>
<feature type="transmembrane region" description="Helical" evidence="1">
    <location>
        <begin position="196"/>
        <end position="218"/>
    </location>
</feature>
<dbReference type="EMBL" id="SBKP01000010">
    <property type="protein sequence ID" value="RXR28194.1"/>
    <property type="molecule type" value="Genomic_DNA"/>
</dbReference>
<gene>
    <name evidence="3" type="ORF">EQG66_10540</name>
</gene>
<feature type="domain" description="Acyltransferase 3" evidence="2">
    <location>
        <begin position="20"/>
        <end position="323"/>
    </location>
</feature>
<feature type="transmembrane region" description="Helical" evidence="1">
    <location>
        <begin position="95"/>
        <end position="113"/>
    </location>
</feature>
<dbReference type="GO" id="GO:0016747">
    <property type="term" value="F:acyltransferase activity, transferring groups other than amino-acyl groups"/>
    <property type="evidence" value="ECO:0007669"/>
    <property type="project" value="InterPro"/>
</dbReference>
<dbReference type="Pfam" id="PF01757">
    <property type="entry name" value="Acyl_transf_3"/>
    <property type="match status" value="1"/>
</dbReference>
<dbReference type="Proteomes" id="UP000290958">
    <property type="component" value="Unassembled WGS sequence"/>
</dbReference>